<evidence type="ECO:0000256" key="8">
    <source>
        <dbReference type="ARBA" id="ARBA00023159"/>
    </source>
</evidence>
<dbReference type="SUPFAM" id="SSF52172">
    <property type="entry name" value="CheY-like"/>
    <property type="match status" value="1"/>
</dbReference>
<dbReference type="InterPro" id="IPR006447">
    <property type="entry name" value="Myb_dom_plants"/>
</dbReference>
<protein>
    <recommendedName>
        <fullName evidence="13">Response regulatory domain-containing protein</fullName>
    </recommendedName>
</protein>
<feature type="compositionally biased region" description="Acidic residues" evidence="12">
    <location>
        <begin position="192"/>
        <end position="207"/>
    </location>
</feature>
<evidence type="ECO:0000313" key="15">
    <source>
        <dbReference type="Proteomes" id="UP001374535"/>
    </source>
</evidence>
<dbReference type="PANTHER" id="PTHR43874:SF7">
    <property type="entry name" value="TWO-COMPONENT RESPONSE REGULATOR ARR10"/>
    <property type="match status" value="1"/>
</dbReference>
<evidence type="ECO:0000259" key="13">
    <source>
        <dbReference type="PROSITE" id="PS50110"/>
    </source>
</evidence>
<evidence type="ECO:0000256" key="10">
    <source>
        <dbReference type="ARBA" id="ARBA00023242"/>
    </source>
</evidence>
<keyword evidence="15" id="KW-1185">Reference proteome</keyword>
<dbReference type="EMBL" id="CP144690">
    <property type="protein sequence ID" value="WVY89417.1"/>
    <property type="molecule type" value="Genomic_DNA"/>
</dbReference>
<keyword evidence="6" id="KW-0805">Transcription regulation</keyword>
<gene>
    <name evidence="14" type="ORF">V8G54_034931</name>
</gene>
<keyword evidence="7" id="KW-0238">DNA-binding</keyword>
<dbReference type="Proteomes" id="UP001374535">
    <property type="component" value="Chromosome 11"/>
</dbReference>
<dbReference type="InterPro" id="IPR017053">
    <property type="entry name" value="Response_reg_B-typ_pln"/>
</dbReference>
<dbReference type="GO" id="GO:0009736">
    <property type="term" value="P:cytokinin-activated signaling pathway"/>
    <property type="evidence" value="ECO:0007669"/>
    <property type="project" value="UniProtKB-KW"/>
</dbReference>
<evidence type="ECO:0000256" key="3">
    <source>
        <dbReference type="ARBA" id="ARBA00022553"/>
    </source>
</evidence>
<dbReference type="SMART" id="SM00448">
    <property type="entry name" value="REC"/>
    <property type="match status" value="1"/>
</dbReference>
<evidence type="ECO:0000256" key="5">
    <source>
        <dbReference type="ARBA" id="ARBA00023012"/>
    </source>
</evidence>
<feature type="compositionally biased region" description="Basic and acidic residues" evidence="12">
    <location>
        <begin position="150"/>
        <end position="169"/>
    </location>
</feature>
<evidence type="ECO:0000256" key="7">
    <source>
        <dbReference type="ARBA" id="ARBA00023125"/>
    </source>
</evidence>
<dbReference type="Gene3D" id="3.40.50.2300">
    <property type="match status" value="1"/>
</dbReference>
<dbReference type="Gene3D" id="1.10.10.60">
    <property type="entry name" value="Homeodomain-like"/>
    <property type="match status" value="1"/>
</dbReference>
<reference evidence="14 15" key="1">
    <citation type="journal article" date="2023" name="Life. Sci Alliance">
        <title>Evolutionary insights into 3D genome organization and epigenetic landscape of Vigna mungo.</title>
        <authorList>
            <person name="Junaid A."/>
            <person name="Singh B."/>
            <person name="Bhatia S."/>
        </authorList>
    </citation>
    <scope>NUCLEOTIDE SEQUENCE [LARGE SCALE GENOMIC DNA]</scope>
    <source>
        <strain evidence="14">Urdbean</strain>
    </source>
</reference>
<keyword evidence="8" id="KW-0010">Activator</keyword>
<dbReference type="NCBIfam" id="TIGR01557">
    <property type="entry name" value="myb_SHAQKYF"/>
    <property type="match status" value="1"/>
</dbReference>
<dbReference type="InterPro" id="IPR045279">
    <property type="entry name" value="ARR-like"/>
</dbReference>
<sequence>KTLLQKLTVVEDQEYRMDDFRNEFHKGLRVLAVDDDSTCLKILETMLQKHKYHVTATKNAQTALNLLRGNKNGFDLVISDVQMPDMDGFKLLELVGLEMDLPVIMMSVDDDFKMVMKGIKHGACDYLLKPVRLKDVKNIWQHVARRRRMGSKEQDRSSNQDKDNTDSNERGSVATGNSDQNVKSSRKRRDEDDYDNEDQENDHDNEDSSCHKKARVVWNAELHHKFVSAVNQLGFEKAVPKKILDLMNVEKLTRENVASHLQAFLESHCVFLWLQKYRLYLKKINCAANRQANMVAALGTTDPSFLRIGSLSGVGHLHSLTGSQQFHNSTFRPFGPGGMAGRLNTSVGLNVHETLQFGHAQNFHKSMHDPLKFQPAIIGGNQNGIQGVPLSTALDQFQHNKGVGIAVSPIQSISPFIDVEPNFSVPNKLPDLIPTSTVGCSASPVLDVSNNALVLKADSENTQGGGVLFGQTPLASQNSQFSLPLLDQGRCSDIWSNTVQSSGTNSYPAGETFRMRNLNDASSITSLSNPSHYSLKDMHSQGVLIPNNSGQITNSVVPFQGWDDNNDDSTFPSNIFCNSMDSLIDTDGHTSFNSIYNRNTDFSFFDPLLMKPDGVIEENTLKQQYGDIMNHTKSQNNSAANNLGSVEEFVSSMMKQKQDNVKLLEGYLCDNNLSDGTSI</sequence>
<dbReference type="AlphaFoldDB" id="A0AAQ3ME83"/>
<dbReference type="PANTHER" id="PTHR43874">
    <property type="entry name" value="TWO-COMPONENT RESPONSE REGULATOR"/>
    <property type="match status" value="1"/>
</dbReference>
<evidence type="ECO:0000256" key="6">
    <source>
        <dbReference type="ARBA" id="ARBA00023015"/>
    </source>
</evidence>
<dbReference type="InterPro" id="IPR001005">
    <property type="entry name" value="SANT/Myb"/>
</dbReference>
<dbReference type="InterPro" id="IPR009057">
    <property type="entry name" value="Homeodomain-like_sf"/>
</dbReference>
<feature type="compositionally biased region" description="Polar residues" evidence="12">
    <location>
        <begin position="174"/>
        <end position="183"/>
    </location>
</feature>
<keyword evidence="10" id="KW-0539">Nucleus</keyword>
<dbReference type="Pfam" id="PF00072">
    <property type="entry name" value="Response_reg"/>
    <property type="match status" value="1"/>
</dbReference>
<dbReference type="GO" id="GO:0005634">
    <property type="term" value="C:nucleus"/>
    <property type="evidence" value="ECO:0007669"/>
    <property type="project" value="UniProtKB-SubCell"/>
</dbReference>
<comment type="subcellular location">
    <subcellularLocation>
        <location evidence="1">Nucleus</location>
    </subcellularLocation>
</comment>
<proteinExistence type="inferred from homology"/>
<keyword evidence="3 11" id="KW-0597">Phosphoprotein</keyword>
<dbReference type="GO" id="GO:0003677">
    <property type="term" value="F:DNA binding"/>
    <property type="evidence" value="ECO:0007669"/>
    <property type="project" value="UniProtKB-KW"/>
</dbReference>
<dbReference type="PIRSF" id="PIRSF036392">
    <property type="entry name" value="RR_ARR_type-B"/>
    <property type="match status" value="1"/>
</dbReference>
<evidence type="ECO:0000256" key="11">
    <source>
        <dbReference type="PROSITE-ProRule" id="PRU00169"/>
    </source>
</evidence>
<evidence type="ECO:0000256" key="12">
    <source>
        <dbReference type="SAM" id="MobiDB-lite"/>
    </source>
</evidence>
<comment type="similarity">
    <text evidence="2">Belongs to the ARR family. Type-B subfamily.</text>
</comment>
<evidence type="ECO:0000256" key="9">
    <source>
        <dbReference type="ARBA" id="ARBA00023163"/>
    </source>
</evidence>
<dbReference type="GO" id="GO:0003700">
    <property type="term" value="F:DNA-binding transcription factor activity"/>
    <property type="evidence" value="ECO:0007669"/>
    <property type="project" value="InterPro"/>
</dbReference>
<feature type="domain" description="Response regulatory" evidence="13">
    <location>
        <begin position="29"/>
        <end position="144"/>
    </location>
</feature>
<evidence type="ECO:0000256" key="4">
    <source>
        <dbReference type="ARBA" id="ARBA00022864"/>
    </source>
</evidence>
<evidence type="ECO:0000313" key="14">
    <source>
        <dbReference type="EMBL" id="WVY89417.1"/>
    </source>
</evidence>
<keyword evidence="9" id="KW-0804">Transcription</keyword>
<dbReference type="InterPro" id="IPR011006">
    <property type="entry name" value="CheY-like_superfamily"/>
</dbReference>
<dbReference type="SUPFAM" id="SSF46689">
    <property type="entry name" value="Homeodomain-like"/>
    <property type="match status" value="1"/>
</dbReference>
<feature type="modified residue" description="4-aspartylphosphate" evidence="11">
    <location>
        <position position="80"/>
    </location>
</feature>
<feature type="region of interest" description="Disordered" evidence="12">
    <location>
        <begin position="145"/>
        <end position="210"/>
    </location>
</feature>
<name>A0AAQ3ME83_VIGMU</name>
<dbReference type="FunFam" id="1.10.10.60:FF:000007">
    <property type="entry name" value="Two-component response regulator"/>
    <property type="match status" value="1"/>
</dbReference>
<dbReference type="GO" id="GO:0000160">
    <property type="term" value="P:phosphorelay signal transduction system"/>
    <property type="evidence" value="ECO:0007669"/>
    <property type="project" value="UniProtKB-KW"/>
</dbReference>
<evidence type="ECO:0000256" key="1">
    <source>
        <dbReference type="ARBA" id="ARBA00004123"/>
    </source>
</evidence>
<accession>A0AAQ3ME83</accession>
<evidence type="ECO:0000256" key="2">
    <source>
        <dbReference type="ARBA" id="ARBA00006015"/>
    </source>
</evidence>
<keyword evidence="4" id="KW-0932">Cytokinin signaling pathway</keyword>
<feature type="non-terminal residue" evidence="14">
    <location>
        <position position="1"/>
    </location>
</feature>
<dbReference type="InterPro" id="IPR001789">
    <property type="entry name" value="Sig_transdc_resp-reg_receiver"/>
</dbReference>
<organism evidence="14 15">
    <name type="scientific">Vigna mungo</name>
    <name type="common">Black gram</name>
    <name type="synonym">Phaseolus mungo</name>
    <dbReference type="NCBI Taxonomy" id="3915"/>
    <lineage>
        <taxon>Eukaryota</taxon>
        <taxon>Viridiplantae</taxon>
        <taxon>Streptophyta</taxon>
        <taxon>Embryophyta</taxon>
        <taxon>Tracheophyta</taxon>
        <taxon>Spermatophyta</taxon>
        <taxon>Magnoliopsida</taxon>
        <taxon>eudicotyledons</taxon>
        <taxon>Gunneridae</taxon>
        <taxon>Pentapetalae</taxon>
        <taxon>rosids</taxon>
        <taxon>fabids</taxon>
        <taxon>Fabales</taxon>
        <taxon>Fabaceae</taxon>
        <taxon>Papilionoideae</taxon>
        <taxon>50 kb inversion clade</taxon>
        <taxon>NPAAA clade</taxon>
        <taxon>indigoferoid/millettioid clade</taxon>
        <taxon>Phaseoleae</taxon>
        <taxon>Vigna</taxon>
    </lineage>
</organism>
<dbReference type="Pfam" id="PF00249">
    <property type="entry name" value="Myb_DNA-binding"/>
    <property type="match status" value="1"/>
</dbReference>
<dbReference type="CDD" id="cd17584">
    <property type="entry name" value="REC_typeB_ARR-like"/>
    <property type="match status" value="1"/>
</dbReference>
<dbReference type="PROSITE" id="PS50110">
    <property type="entry name" value="RESPONSE_REGULATORY"/>
    <property type="match status" value="1"/>
</dbReference>
<keyword evidence="5" id="KW-0902">Two-component regulatory system</keyword>